<dbReference type="Proteomes" id="UP000240912">
    <property type="component" value="Unassembled WGS sequence"/>
</dbReference>
<evidence type="ECO:0000313" key="1">
    <source>
        <dbReference type="EMBL" id="PST83014.1"/>
    </source>
</evidence>
<protein>
    <submittedName>
        <fullName evidence="1">GAF domain-containing protein</fullName>
    </submittedName>
</protein>
<organism evidence="1 2">
    <name type="scientific">Pedobacter yulinensis</name>
    <dbReference type="NCBI Taxonomy" id="2126353"/>
    <lineage>
        <taxon>Bacteria</taxon>
        <taxon>Pseudomonadati</taxon>
        <taxon>Bacteroidota</taxon>
        <taxon>Sphingobacteriia</taxon>
        <taxon>Sphingobacteriales</taxon>
        <taxon>Sphingobacteriaceae</taxon>
        <taxon>Pedobacter</taxon>
    </lineage>
</organism>
<evidence type="ECO:0000313" key="2">
    <source>
        <dbReference type="Proteomes" id="UP000240912"/>
    </source>
</evidence>
<proteinExistence type="predicted"/>
<dbReference type="AlphaFoldDB" id="A0A2T3HKQ7"/>
<dbReference type="RefSeq" id="WP_107215274.1">
    <property type="nucleotide sequence ID" value="NZ_KZ686269.1"/>
</dbReference>
<comment type="caution">
    <text evidence="1">The sequence shown here is derived from an EMBL/GenBank/DDBJ whole genome shotgun (WGS) entry which is preliminary data.</text>
</comment>
<name>A0A2T3HKQ7_9SPHI</name>
<accession>A0A2T3HKQ7</accession>
<gene>
    <name evidence="1" type="ORF">C7T94_10330</name>
</gene>
<dbReference type="EMBL" id="PYLS01000005">
    <property type="protein sequence ID" value="PST83014.1"/>
    <property type="molecule type" value="Genomic_DNA"/>
</dbReference>
<sequence>MQNKLLSLRKFIYEDRVPQCTIQSNLSFAPFVRHLKKKMDAVPHPKSNFYRYALAKIGEYAELEKTIDTAQAADYPEVLDVIYTALSPLLTDEDSQLWALSAPGEPEFFYGTNSFYETIGNMIKTGSFSIVDPEKAEAKKMMNLYGLIAERLFHVKTSMYNTTVHRVMDTKTGLETYYRLGIDWRFVDVYSEGDMAQPGPDLMDEFMRGDGNALDLALEHFPLEQFRFEGFCVITLKDVTADYVLDAIKNMIISHNDCDAISNKNELEGALQTLFGSNRIRFNLLPFFHINGKPLLRNNFGLHSLIYDLAGGETANDHIYRQFVTGYLEEPRKLIFLDISEKQQEDSPVLRLLAGTGKIRSYALFPMYYSGRFVGCLELYSKEAAVFNAGLMPTVAHASDLLGQLLQNIITDFNSELAGVITDRFTPIQDAVRWRFNEAAYNYLNEKYQGTEKPAIEPIVFEDVYPFYGAVDIRNSTIERNDAIRKDLFEHFRLLGDTLKAIKVRVPEAFKDDIMVNFDEWLHEELSEISDRVVLKLDDYLRLQMAPFLRQLRDTHAELNGIVETYFESTHPQRGRVFEHRQRLEKSMQTINQHIGTHLLDLQKDLNAVFPGYFEKFRTDGYEFDIYLGQSIAPERPFDLSLRGTYRLMQLRSMAKIAQGTHKLLPYLPTPLRTTQLVFVYENPIDISFRQEEQRFDVEGSYNIRYHVVKKRIDKVHIRHTDERLTQPGTLALVYFNEADAREYLDYIRTLHYEGLLADEVEQLELEVLQGVDGLKALRVKVLTDQEA</sequence>
<dbReference type="OrthoDB" id="627374at2"/>
<keyword evidence="2" id="KW-1185">Reference proteome</keyword>
<reference evidence="1 2" key="1">
    <citation type="submission" date="2018-03" db="EMBL/GenBank/DDBJ databases">
        <authorList>
            <person name="Keele B.F."/>
        </authorList>
    </citation>
    <scope>NUCLEOTIDE SEQUENCE [LARGE SCALE GENOMIC DNA]</scope>
    <source>
        <strain evidence="1 2">YL28-9</strain>
    </source>
</reference>